<dbReference type="Proteomes" id="UP000054771">
    <property type="component" value="Unassembled WGS sequence"/>
</dbReference>
<name>A0A0U5GJK9_ASPCI</name>
<protein>
    <submittedName>
        <fullName evidence="1">Uncharacterized protein</fullName>
    </submittedName>
</protein>
<dbReference type="AlphaFoldDB" id="A0A0U5GJK9"/>
<sequence>MDKSHNGAKAAGKTETRGLAHYQAEWESIHNNMVRQIKEIKEKEALEAELAKQPLHQPRK</sequence>
<reference evidence="2" key="1">
    <citation type="journal article" date="2016" name="Genome Announc.">
        <title>Draft genome sequences of fungus Aspergillus calidoustus.</title>
        <authorList>
            <person name="Horn F."/>
            <person name="Linde J."/>
            <person name="Mattern D.J."/>
            <person name="Walther G."/>
            <person name="Guthke R."/>
            <person name="Scherlach K."/>
            <person name="Martin K."/>
            <person name="Brakhage A.A."/>
            <person name="Petzke L."/>
            <person name="Valiante V."/>
        </authorList>
    </citation>
    <scope>NUCLEOTIDE SEQUENCE [LARGE SCALE GENOMIC DNA]</scope>
    <source>
        <strain evidence="2">SF006504</strain>
    </source>
</reference>
<organism evidence="1 2">
    <name type="scientific">Aspergillus calidoustus</name>
    <dbReference type="NCBI Taxonomy" id="454130"/>
    <lineage>
        <taxon>Eukaryota</taxon>
        <taxon>Fungi</taxon>
        <taxon>Dikarya</taxon>
        <taxon>Ascomycota</taxon>
        <taxon>Pezizomycotina</taxon>
        <taxon>Eurotiomycetes</taxon>
        <taxon>Eurotiomycetidae</taxon>
        <taxon>Eurotiales</taxon>
        <taxon>Aspergillaceae</taxon>
        <taxon>Aspergillus</taxon>
        <taxon>Aspergillus subgen. Nidulantes</taxon>
    </lineage>
</organism>
<evidence type="ECO:0000313" key="2">
    <source>
        <dbReference type="Proteomes" id="UP000054771"/>
    </source>
</evidence>
<accession>A0A0U5GJK9</accession>
<proteinExistence type="predicted"/>
<keyword evidence="2" id="KW-1185">Reference proteome</keyword>
<gene>
    <name evidence="1" type="ORF">ASPCAL14555</name>
</gene>
<evidence type="ECO:0000313" key="1">
    <source>
        <dbReference type="EMBL" id="CEL11453.1"/>
    </source>
</evidence>
<dbReference type="EMBL" id="CDMC01000026">
    <property type="protein sequence ID" value="CEL11453.1"/>
    <property type="molecule type" value="Genomic_DNA"/>
</dbReference>